<accession>A0AAV6S257</accession>
<gene>
    <name evidence="1" type="ORF">JOB18_010196</name>
</gene>
<evidence type="ECO:0000313" key="1">
    <source>
        <dbReference type="EMBL" id="KAG7511780.1"/>
    </source>
</evidence>
<protein>
    <submittedName>
        <fullName evidence="1">Uncharacterized protein</fullName>
    </submittedName>
</protein>
<proteinExistence type="predicted"/>
<comment type="caution">
    <text evidence="1">The sequence shown here is derived from an EMBL/GenBank/DDBJ whole genome shotgun (WGS) entry which is preliminary data.</text>
</comment>
<organism evidence="1 2">
    <name type="scientific">Solea senegalensis</name>
    <name type="common">Senegalese sole</name>
    <dbReference type="NCBI Taxonomy" id="28829"/>
    <lineage>
        <taxon>Eukaryota</taxon>
        <taxon>Metazoa</taxon>
        <taxon>Chordata</taxon>
        <taxon>Craniata</taxon>
        <taxon>Vertebrata</taxon>
        <taxon>Euteleostomi</taxon>
        <taxon>Actinopterygii</taxon>
        <taxon>Neopterygii</taxon>
        <taxon>Teleostei</taxon>
        <taxon>Neoteleostei</taxon>
        <taxon>Acanthomorphata</taxon>
        <taxon>Carangaria</taxon>
        <taxon>Pleuronectiformes</taxon>
        <taxon>Pleuronectoidei</taxon>
        <taxon>Soleidae</taxon>
        <taxon>Solea</taxon>
    </lineage>
</organism>
<dbReference type="AlphaFoldDB" id="A0AAV6S257"/>
<reference evidence="1 2" key="1">
    <citation type="journal article" date="2021" name="Sci. Rep.">
        <title>Chromosome anchoring in Senegalese sole (Solea senegalensis) reveals sex-associated markers and genome rearrangements in flatfish.</title>
        <authorList>
            <person name="Guerrero-Cozar I."/>
            <person name="Gomez-Garrido J."/>
            <person name="Berbel C."/>
            <person name="Martinez-Blanch J.F."/>
            <person name="Alioto T."/>
            <person name="Claros M.G."/>
            <person name="Gagnaire P.A."/>
            <person name="Manchado M."/>
        </authorList>
    </citation>
    <scope>NUCLEOTIDE SEQUENCE [LARGE SCALE GENOMIC DNA]</scope>
    <source>
        <strain evidence="1">Sse05_10M</strain>
    </source>
</reference>
<dbReference type="EMBL" id="JAGKHQ010000007">
    <property type="protein sequence ID" value="KAG7511780.1"/>
    <property type="molecule type" value="Genomic_DNA"/>
</dbReference>
<dbReference type="Proteomes" id="UP000693946">
    <property type="component" value="Linkage Group LG15"/>
</dbReference>
<sequence length="86" mass="9734">MELEFKHCSLQQHMKHCYLESSRRVARQSSLAKVISSLVAAVHFVSQVSGALLDMAFLFFTEVFTPDPVCSIVDIIPVHMQEALQR</sequence>
<evidence type="ECO:0000313" key="2">
    <source>
        <dbReference type="Proteomes" id="UP000693946"/>
    </source>
</evidence>
<keyword evidence="2" id="KW-1185">Reference proteome</keyword>
<name>A0AAV6S257_SOLSE</name>